<dbReference type="SUPFAM" id="SSF54695">
    <property type="entry name" value="POZ domain"/>
    <property type="match status" value="1"/>
</dbReference>
<dbReference type="InterPro" id="IPR000210">
    <property type="entry name" value="BTB/POZ_dom"/>
</dbReference>
<keyword evidence="2" id="KW-1185">Reference proteome</keyword>
<dbReference type="GO" id="GO:0043161">
    <property type="term" value="P:proteasome-mediated ubiquitin-dependent protein catabolic process"/>
    <property type="evidence" value="ECO:0007669"/>
    <property type="project" value="TreeGrafter"/>
</dbReference>
<organism evidence="2 3">
    <name type="scientific">Romanomermis culicivorax</name>
    <name type="common">Nematode worm</name>
    <dbReference type="NCBI Taxonomy" id="13658"/>
    <lineage>
        <taxon>Eukaryota</taxon>
        <taxon>Metazoa</taxon>
        <taxon>Ecdysozoa</taxon>
        <taxon>Nematoda</taxon>
        <taxon>Enoplea</taxon>
        <taxon>Dorylaimia</taxon>
        <taxon>Mermithida</taxon>
        <taxon>Mermithoidea</taxon>
        <taxon>Mermithidae</taxon>
        <taxon>Romanomermis</taxon>
    </lineage>
</organism>
<dbReference type="PROSITE" id="PS50097">
    <property type="entry name" value="BTB"/>
    <property type="match status" value="1"/>
</dbReference>
<dbReference type="FunFam" id="3.30.710.10:FF:000005">
    <property type="entry name" value="Potassium channel tetramerization domain-containing 17"/>
    <property type="match status" value="1"/>
</dbReference>
<dbReference type="Gene3D" id="3.30.70.2000">
    <property type="match status" value="1"/>
</dbReference>
<feature type="domain" description="BTB" evidence="1">
    <location>
        <begin position="119"/>
        <end position="190"/>
    </location>
</feature>
<dbReference type="Gene3D" id="3.30.710.10">
    <property type="entry name" value="Potassium Channel Kv1.1, Chain A"/>
    <property type="match status" value="1"/>
</dbReference>
<reference evidence="3" key="1">
    <citation type="submission" date="2022-11" db="UniProtKB">
        <authorList>
            <consortium name="WormBaseParasite"/>
        </authorList>
    </citation>
    <scope>IDENTIFICATION</scope>
</reference>
<evidence type="ECO:0000259" key="1">
    <source>
        <dbReference type="PROSITE" id="PS50097"/>
    </source>
</evidence>
<dbReference type="GO" id="GO:0005737">
    <property type="term" value="C:cytoplasm"/>
    <property type="evidence" value="ECO:0007669"/>
    <property type="project" value="TreeGrafter"/>
</dbReference>
<dbReference type="WBParaSite" id="nRc.2.0.1.t39141-RA">
    <property type="protein sequence ID" value="nRc.2.0.1.t39141-RA"/>
    <property type="gene ID" value="nRc.2.0.1.g39141"/>
</dbReference>
<evidence type="ECO:0000313" key="3">
    <source>
        <dbReference type="WBParaSite" id="nRc.2.0.1.t39141-RA"/>
    </source>
</evidence>
<sequence length="338" mass="37735">MLLTTESASMSTEDEDFSDEVGGAAVAAVDLVGDLSPKNIASSPADVIAIDRKFSTAAKSSIGSEGGGDDEIMMHHHRSSFNFVNNHNNDPSMAIIAGGQTATDSRRSSYKNCRTPSASWVRLNVGGQTFLTTKQTLCRDPKSFFYRLCQDDPDLSSDKDETGAFMIDRDPEYFGPILNYLRHGKLVINKHLAEEGILEEAEFYNLSGLITVCKDRIAQRDGIQSKTKRVYRVLQCHEDELTSVVSTMYDGWKLEQVSLLSVGNSSYQHSNDEHPEYLCIVSKEFPEQCNGGTNNHEESPSSDRGHLHLPFATERNGMQLTQPYRTEEKFSFRWVPLE</sequence>
<evidence type="ECO:0000313" key="2">
    <source>
        <dbReference type="Proteomes" id="UP000887565"/>
    </source>
</evidence>
<dbReference type="GO" id="GO:0031463">
    <property type="term" value="C:Cul3-RING ubiquitin ligase complex"/>
    <property type="evidence" value="ECO:0007669"/>
    <property type="project" value="TreeGrafter"/>
</dbReference>
<dbReference type="GO" id="GO:0051260">
    <property type="term" value="P:protein homooligomerization"/>
    <property type="evidence" value="ECO:0007669"/>
    <property type="project" value="InterPro"/>
</dbReference>
<protein>
    <submittedName>
        <fullName evidence="3">BTB domain-containing protein</fullName>
    </submittedName>
</protein>
<proteinExistence type="predicted"/>
<dbReference type="AlphaFoldDB" id="A0A915KMZ8"/>
<dbReference type="PANTHER" id="PTHR14958:SF29">
    <property type="entry name" value="INSOMNIAC, ISOFORM B"/>
    <property type="match status" value="1"/>
</dbReference>
<dbReference type="PANTHER" id="PTHR14958">
    <property type="entry name" value="POTASSIUM CHANNEL TETRAMERISATION DOMAIN CONTAINING PROTEIN"/>
    <property type="match status" value="1"/>
</dbReference>
<name>A0A915KMZ8_ROMCU</name>
<dbReference type="InterPro" id="IPR011333">
    <property type="entry name" value="SKP1/BTB/POZ_sf"/>
</dbReference>
<accession>A0A915KMZ8</accession>
<dbReference type="GO" id="GO:0097602">
    <property type="term" value="F:cullin family protein binding"/>
    <property type="evidence" value="ECO:0007669"/>
    <property type="project" value="TreeGrafter"/>
</dbReference>
<dbReference type="Pfam" id="PF02214">
    <property type="entry name" value="BTB_2"/>
    <property type="match status" value="1"/>
</dbReference>
<dbReference type="InterPro" id="IPR003131">
    <property type="entry name" value="T1-type_BTB"/>
</dbReference>
<dbReference type="Gene3D" id="6.10.140.750">
    <property type="match status" value="1"/>
</dbReference>
<dbReference type="SMART" id="SM00225">
    <property type="entry name" value="BTB"/>
    <property type="match status" value="1"/>
</dbReference>
<dbReference type="CDD" id="cd18362">
    <property type="entry name" value="BTB_POZ_KCTD2-like"/>
    <property type="match status" value="1"/>
</dbReference>
<dbReference type="Proteomes" id="UP000887565">
    <property type="component" value="Unplaced"/>
</dbReference>